<keyword evidence="12" id="KW-1185">Reference proteome</keyword>
<reference evidence="11 12" key="1">
    <citation type="submission" date="2020-08" db="EMBL/GenBank/DDBJ databases">
        <title>Genomic Encyclopedia of Type Strains, Phase IV (KMG-IV): sequencing the most valuable type-strain genomes for metagenomic binning, comparative biology and taxonomic classification.</title>
        <authorList>
            <person name="Goeker M."/>
        </authorList>
    </citation>
    <scope>NUCLEOTIDE SEQUENCE [LARGE SCALE GENOMIC DNA]</scope>
    <source>
        <strain evidence="11 12">DSM 17507</strain>
    </source>
</reference>
<evidence type="ECO:0000259" key="8">
    <source>
        <dbReference type="Pfam" id="PF00460"/>
    </source>
</evidence>
<evidence type="ECO:0000256" key="7">
    <source>
        <dbReference type="RuleBase" id="RU362116"/>
    </source>
</evidence>
<name>A0A7W7A7H6_9SPHN</name>
<dbReference type="PANTHER" id="PTHR30435">
    <property type="entry name" value="FLAGELLAR PROTEIN"/>
    <property type="match status" value="1"/>
</dbReference>
<dbReference type="InterPro" id="IPR010930">
    <property type="entry name" value="Flg_bb/hook_C_dom"/>
</dbReference>
<evidence type="ECO:0000256" key="3">
    <source>
        <dbReference type="ARBA" id="ARBA00017948"/>
    </source>
</evidence>
<accession>A0A7W7A7H6</accession>
<proteinExistence type="inferred from homology"/>
<evidence type="ECO:0000256" key="2">
    <source>
        <dbReference type="ARBA" id="ARBA00009677"/>
    </source>
</evidence>
<evidence type="ECO:0000256" key="6">
    <source>
        <dbReference type="NCBIfam" id="TIGR02488"/>
    </source>
</evidence>
<evidence type="ECO:0000259" key="10">
    <source>
        <dbReference type="Pfam" id="PF22692"/>
    </source>
</evidence>
<dbReference type="PANTHER" id="PTHR30435:SF19">
    <property type="entry name" value="FLAGELLAR BASAL-BODY ROD PROTEIN FLGG"/>
    <property type="match status" value="1"/>
</dbReference>
<dbReference type="InterPro" id="IPR012834">
    <property type="entry name" value="FlgG_G_neg"/>
</dbReference>
<dbReference type="NCBIfam" id="TIGR02488">
    <property type="entry name" value="flgG_G_neg"/>
    <property type="match status" value="1"/>
</dbReference>
<evidence type="ECO:0000313" key="12">
    <source>
        <dbReference type="Proteomes" id="UP000538566"/>
    </source>
</evidence>
<feature type="domain" description="Flagellar hook protein FlgE/F/G-like D1" evidence="10">
    <location>
        <begin position="97"/>
        <end position="160"/>
    </location>
</feature>
<dbReference type="OrthoDB" id="9804559at2"/>
<dbReference type="NCBIfam" id="TIGR03506">
    <property type="entry name" value="FlgEFG_subfam"/>
    <property type="match status" value="2"/>
</dbReference>
<dbReference type="Proteomes" id="UP000538566">
    <property type="component" value="Unassembled WGS sequence"/>
</dbReference>
<comment type="caution">
    <text evidence="11">The sequence shown here is derived from an EMBL/GenBank/DDBJ whole genome shotgun (WGS) entry which is preliminary data.</text>
</comment>
<keyword evidence="4 7" id="KW-0975">Bacterial flagellum</keyword>
<gene>
    <name evidence="11" type="ORF">GGR37_000094</name>
</gene>
<comment type="subcellular location">
    <subcellularLocation>
        <location evidence="1 7">Bacterial flagellum basal body</location>
    </subcellularLocation>
</comment>
<keyword evidence="11" id="KW-0969">Cilium</keyword>
<dbReference type="Pfam" id="PF22692">
    <property type="entry name" value="LlgE_F_G_D1"/>
    <property type="match status" value="1"/>
</dbReference>
<dbReference type="AlphaFoldDB" id="A0A7W7A7H6"/>
<dbReference type="SUPFAM" id="SSF117143">
    <property type="entry name" value="Flagellar hook protein flgE"/>
    <property type="match status" value="1"/>
</dbReference>
<comment type="similarity">
    <text evidence="2 7">Belongs to the flagella basal body rod proteins family.</text>
</comment>
<keyword evidence="11" id="KW-0966">Cell projection</keyword>
<dbReference type="RefSeq" id="WP_144902780.1">
    <property type="nucleotide sequence ID" value="NZ_JACHOA010000001.1"/>
</dbReference>
<feature type="domain" description="Flagellar basal-body/hook protein C-terminal" evidence="9">
    <location>
        <begin position="216"/>
        <end position="260"/>
    </location>
</feature>
<dbReference type="Pfam" id="PF00460">
    <property type="entry name" value="Flg_bb_rod"/>
    <property type="match status" value="1"/>
</dbReference>
<dbReference type="GO" id="GO:0071978">
    <property type="term" value="P:bacterial-type flagellum-dependent swarming motility"/>
    <property type="evidence" value="ECO:0007669"/>
    <property type="project" value="TreeGrafter"/>
</dbReference>
<protein>
    <recommendedName>
        <fullName evidence="3 6">Flagellar basal-body rod protein FlgG</fullName>
    </recommendedName>
    <alternativeName>
        <fullName evidence="5 7">Distal rod protein</fullName>
    </alternativeName>
</protein>
<dbReference type="Pfam" id="PF06429">
    <property type="entry name" value="Flg_bbr_C"/>
    <property type="match status" value="1"/>
</dbReference>
<comment type="subunit">
    <text evidence="7">The basal body constitutes a major portion of the flagellar organelle and consists of four rings (L,P,S, and M) mounted on a central rod. The rod consists of about 26 subunits of FlgG in the distal portion, and FlgB, FlgC and FlgF are thought to build up the proximal portion of the rod with about 6 subunits each.</text>
</comment>
<organism evidence="11 12">
    <name type="scientific">Novosphingobium taihuense</name>
    <dbReference type="NCBI Taxonomy" id="260085"/>
    <lineage>
        <taxon>Bacteria</taxon>
        <taxon>Pseudomonadati</taxon>
        <taxon>Pseudomonadota</taxon>
        <taxon>Alphaproteobacteria</taxon>
        <taxon>Sphingomonadales</taxon>
        <taxon>Sphingomonadaceae</taxon>
        <taxon>Novosphingobium</taxon>
    </lineage>
</organism>
<evidence type="ECO:0000256" key="5">
    <source>
        <dbReference type="ARBA" id="ARBA00032912"/>
    </source>
</evidence>
<dbReference type="InterPro" id="IPR001444">
    <property type="entry name" value="Flag_bb_rod_N"/>
</dbReference>
<evidence type="ECO:0000313" key="11">
    <source>
        <dbReference type="EMBL" id="MBB4611848.1"/>
    </source>
</evidence>
<dbReference type="GO" id="GO:0009426">
    <property type="term" value="C:bacterial-type flagellum basal body, distal rod"/>
    <property type="evidence" value="ECO:0007669"/>
    <property type="project" value="UniProtKB-UniRule"/>
</dbReference>
<dbReference type="InterPro" id="IPR053967">
    <property type="entry name" value="LlgE_F_G-like_D1"/>
</dbReference>
<feature type="domain" description="Flagellar basal body rod protein N-terminal" evidence="8">
    <location>
        <begin position="6"/>
        <end position="36"/>
    </location>
</feature>
<evidence type="ECO:0000256" key="1">
    <source>
        <dbReference type="ARBA" id="ARBA00004117"/>
    </source>
</evidence>
<sequence length="262" mass="27235">MPSSALHVARTGLEAQDTRMRVIANNLANVGTTGFKRDRANFATLAYQDARVAGQQSSNETAYATGLNLGTGVAVQATTRIDSQGTLQSTSNALDLALDGEGYFQVTMPGGQLAYTRAGNFSRSAEGVLVTAQGYPLNPAITIPEGASAITIANDGTVSATIAGQNEPAQLGQITVASFANPGGLRSMGDNFLQETAASGAAQVGVPGELGRGKIQQGYLEGSNVNVVEELVDMIECQRAYEINSKMISAVDDMLQNANQTL</sequence>
<dbReference type="InterPro" id="IPR020013">
    <property type="entry name" value="Flagellar_FlgE/F/G"/>
</dbReference>
<dbReference type="EMBL" id="JACHOA010000001">
    <property type="protein sequence ID" value="MBB4611848.1"/>
    <property type="molecule type" value="Genomic_DNA"/>
</dbReference>
<evidence type="ECO:0000256" key="4">
    <source>
        <dbReference type="ARBA" id="ARBA00023143"/>
    </source>
</evidence>
<evidence type="ECO:0000259" key="9">
    <source>
        <dbReference type="Pfam" id="PF06429"/>
    </source>
</evidence>
<dbReference type="InterPro" id="IPR037925">
    <property type="entry name" value="FlgE/F/G-like"/>
</dbReference>
<keyword evidence="11" id="KW-0282">Flagellum</keyword>